<organism evidence="3 4">
    <name type="scientific">Brassica cretica</name>
    <name type="common">Mustard</name>
    <dbReference type="NCBI Taxonomy" id="69181"/>
    <lineage>
        <taxon>Eukaryota</taxon>
        <taxon>Viridiplantae</taxon>
        <taxon>Streptophyta</taxon>
        <taxon>Embryophyta</taxon>
        <taxon>Tracheophyta</taxon>
        <taxon>Spermatophyta</taxon>
        <taxon>Magnoliopsida</taxon>
        <taxon>eudicotyledons</taxon>
        <taxon>Gunneridae</taxon>
        <taxon>Pentapetalae</taxon>
        <taxon>rosids</taxon>
        <taxon>malvids</taxon>
        <taxon>Brassicales</taxon>
        <taxon>Brassicaceae</taxon>
        <taxon>Brassiceae</taxon>
        <taxon>Brassica</taxon>
    </lineage>
</organism>
<gene>
    <name evidence="3" type="ORF">F2Q69_00004266</name>
</gene>
<dbReference type="Gene3D" id="3.10.110.10">
    <property type="entry name" value="Ubiquitin Conjugating Enzyme"/>
    <property type="match status" value="1"/>
</dbReference>
<dbReference type="InterPro" id="IPR000608">
    <property type="entry name" value="UBC"/>
</dbReference>
<proteinExistence type="predicted"/>
<dbReference type="PROSITE" id="PS50127">
    <property type="entry name" value="UBC_2"/>
    <property type="match status" value="1"/>
</dbReference>
<dbReference type="Pfam" id="PF00179">
    <property type="entry name" value="UQ_con"/>
    <property type="match status" value="1"/>
</dbReference>
<evidence type="ECO:0000259" key="2">
    <source>
        <dbReference type="PROSITE" id="PS50127"/>
    </source>
</evidence>
<name>A0A8S9NY43_BRACR</name>
<feature type="domain" description="UBC core" evidence="2">
    <location>
        <begin position="1"/>
        <end position="81"/>
    </location>
</feature>
<reference evidence="3" key="1">
    <citation type="submission" date="2019-12" db="EMBL/GenBank/DDBJ databases">
        <title>Genome sequencing and annotation of Brassica cretica.</title>
        <authorList>
            <person name="Studholme D.J."/>
            <person name="Sarris P."/>
        </authorList>
    </citation>
    <scope>NUCLEOTIDE SEQUENCE</scope>
    <source>
        <strain evidence="3">PFS-109/04</strain>
        <tissue evidence="3">Leaf</tissue>
    </source>
</reference>
<dbReference type="AlphaFoldDB" id="A0A8S9NY43"/>
<comment type="caution">
    <text evidence="3">The sequence shown here is derived from an EMBL/GenBank/DDBJ whole genome shotgun (WGS) entry which is preliminary data.</text>
</comment>
<dbReference type="Proteomes" id="UP000712600">
    <property type="component" value="Unassembled WGS sequence"/>
</dbReference>
<accession>A0A8S9NY43</accession>
<evidence type="ECO:0000256" key="1">
    <source>
        <dbReference type="SAM" id="MobiDB-lite"/>
    </source>
</evidence>
<evidence type="ECO:0000313" key="3">
    <source>
        <dbReference type="EMBL" id="KAF3509878.1"/>
    </source>
</evidence>
<dbReference type="EMBL" id="QGKX02001521">
    <property type="protein sequence ID" value="KAF3509878.1"/>
    <property type="molecule type" value="Genomic_DNA"/>
</dbReference>
<feature type="compositionally biased region" description="Polar residues" evidence="1">
    <location>
        <begin position="89"/>
        <end position="99"/>
    </location>
</feature>
<dbReference type="SUPFAM" id="SSF54495">
    <property type="entry name" value="UBC-like"/>
    <property type="match status" value="1"/>
</dbReference>
<evidence type="ECO:0000313" key="4">
    <source>
        <dbReference type="Proteomes" id="UP000712600"/>
    </source>
</evidence>
<feature type="region of interest" description="Disordered" evidence="1">
    <location>
        <begin position="89"/>
        <end position="108"/>
    </location>
</feature>
<dbReference type="InterPro" id="IPR016135">
    <property type="entry name" value="UBQ-conjugating_enzyme/RWD"/>
</dbReference>
<sequence length="131" mass="14478">MSSGVLWLTRKGMIDCVRYSRCANGAWQPSLNISTVLTSIGLVLSEPNPDDGLMCEVSREYKYNRQAFDYKAREMTQKYAVKVNAGDGSSTSLQIQETPNAGEVKSHGDEKVSESGIRVLARFSLCVCGYR</sequence>
<protein>
    <recommendedName>
        <fullName evidence="2">UBC core domain-containing protein</fullName>
    </recommendedName>
</protein>